<dbReference type="PANTHER" id="PTHR12553">
    <property type="entry name" value="ZINC PHOSPHODIESTERASE ELAC PROTEIN 2"/>
    <property type="match status" value="1"/>
</dbReference>
<feature type="compositionally biased region" description="Basic and acidic residues" evidence="11">
    <location>
        <begin position="193"/>
        <end position="205"/>
    </location>
</feature>
<feature type="compositionally biased region" description="Acidic residues" evidence="11">
    <location>
        <begin position="913"/>
        <end position="924"/>
    </location>
</feature>
<dbReference type="Pfam" id="PF00753">
    <property type="entry name" value="Lactamase_B"/>
    <property type="match status" value="1"/>
</dbReference>
<dbReference type="PANTHER" id="PTHR12553:SF49">
    <property type="entry name" value="ZINC PHOSPHODIESTERASE ELAC PROTEIN 2"/>
    <property type="match status" value="1"/>
</dbReference>
<dbReference type="SUPFAM" id="SSF56281">
    <property type="entry name" value="Metallo-hydrolase/oxidoreductase"/>
    <property type="match status" value="2"/>
</dbReference>
<organism evidence="14 15">
    <name type="scientific">Diplodia corticola</name>
    <dbReference type="NCBI Taxonomy" id="236234"/>
    <lineage>
        <taxon>Eukaryota</taxon>
        <taxon>Fungi</taxon>
        <taxon>Dikarya</taxon>
        <taxon>Ascomycota</taxon>
        <taxon>Pezizomycotina</taxon>
        <taxon>Dothideomycetes</taxon>
        <taxon>Dothideomycetes incertae sedis</taxon>
        <taxon>Botryosphaeriales</taxon>
        <taxon>Botryosphaeriaceae</taxon>
        <taxon>Diplodia</taxon>
    </lineage>
</organism>
<dbReference type="InterPro" id="IPR036866">
    <property type="entry name" value="RibonucZ/Hydroxyglut_hydro"/>
</dbReference>
<feature type="region of interest" description="Disordered" evidence="11">
    <location>
        <begin position="846"/>
        <end position="956"/>
    </location>
</feature>
<feature type="domain" description="tRNase Z endonuclease" evidence="13">
    <location>
        <begin position="6"/>
        <end position="68"/>
    </location>
</feature>
<feature type="compositionally biased region" description="Basic and acidic residues" evidence="11">
    <location>
        <begin position="1040"/>
        <end position="1068"/>
    </location>
</feature>
<dbReference type="OrthoDB" id="527344at2759"/>
<keyword evidence="5" id="KW-0819">tRNA processing</keyword>
<evidence type="ECO:0000256" key="11">
    <source>
        <dbReference type="SAM" id="MobiDB-lite"/>
    </source>
</evidence>
<evidence type="ECO:0000256" key="5">
    <source>
        <dbReference type="ARBA" id="ARBA00022694"/>
    </source>
</evidence>
<evidence type="ECO:0000256" key="7">
    <source>
        <dbReference type="ARBA" id="ARBA00022723"/>
    </source>
</evidence>
<dbReference type="EMBL" id="MNUE01000056">
    <property type="protein sequence ID" value="OJD30725.1"/>
    <property type="molecule type" value="Genomic_DNA"/>
</dbReference>
<feature type="region of interest" description="Disordered" evidence="11">
    <location>
        <begin position="990"/>
        <end position="1076"/>
    </location>
</feature>
<evidence type="ECO:0000313" key="15">
    <source>
        <dbReference type="Proteomes" id="UP000183809"/>
    </source>
</evidence>
<comment type="similarity">
    <text evidence="3">Belongs to the RNase Z family.</text>
</comment>
<dbReference type="Pfam" id="PF13691">
    <property type="entry name" value="Lactamase_B_4"/>
    <property type="match status" value="1"/>
</dbReference>
<evidence type="ECO:0000256" key="9">
    <source>
        <dbReference type="ARBA" id="ARBA00022801"/>
    </source>
</evidence>
<dbReference type="AlphaFoldDB" id="A0A1J9RT67"/>
<evidence type="ECO:0000259" key="13">
    <source>
        <dbReference type="Pfam" id="PF13691"/>
    </source>
</evidence>
<dbReference type="CDD" id="cd07718">
    <property type="entry name" value="RNaseZ_ELAC1_ELAC2-C-term-like_MBL-fold"/>
    <property type="match status" value="1"/>
</dbReference>
<reference evidence="14 15" key="1">
    <citation type="submission" date="2016-10" db="EMBL/GenBank/DDBJ databases">
        <title>Proteomics and genomics reveal pathogen-plant mechanisms compatible with a hemibiotrophic lifestyle of Diplodia corticola.</title>
        <authorList>
            <person name="Fernandes I."/>
            <person name="De Jonge R."/>
            <person name="Van De Peer Y."/>
            <person name="Devreese B."/>
            <person name="Alves A."/>
            <person name="Esteves A.C."/>
        </authorList>
    </citation>
    <scope>NUCLEOTIDE SEQUENCE [LARGE SCALE GENOMIC DNA]</scope>
    <source>
        <strain evidence="14 15">CBS 112549</strain>
    </source>
</reference>
<accession>A0A1J9RT67</accession>
<feature type="compositionally biased region" description="Gly residues" evidence="11">
    <location>
        <begin position="1013"/>
        <end position="1025"/>
    </location>
</feature>
<dbReference type="GO" id="GO:0005739">
    <property type="term" value="C:mitochondrion"/>
    <property type="evidence" value="ECO:0007669"/>
    <property type="project" value="TreeGrafter"/>
</dbReference>
<feature type="compositionally biased region" description="Acidic residues" evidence="11">
    <location>
        <begin position="869"/>
        <end position="891"/>
    </location>
</feature>
<dbReference type="GO" id="GO:0042781">
    <property type="term" value="F:3'-tRNA processing endoribonuclease activity"/>
    <property type="evidence" value="ECO:0007669"/>
    <property type="project" value="UniProtKB-EC"/>
</dbReference>
<comment type="catalytic activity">
    <reaction evidence="1">
        <text>Endonucleolytic cleavage of RNA, removing extra 3' nucleotides from tRNA precursor, generating 3' termini of tRNAs. A 3'-hydroxy group is left at the tRNA terminus and a 5'-phosphoryl group is left at the trailer molecule.</text>
        <dbReference type="EC" id="3.1.26.11"/>
    </reaction>
</comment>
<evidence type="ECO:0000256" key="8">
    <source>
        <dbReference type="ARBA" id="ARBA00022759"/>
    </source>
</evidence>
<dbReference type="GO" id="GO:0046872">
    <property type="term" value="F:metal ion binding"/>
    <property type="evidence" value="ECO:0007669"/>
    <property type="project" value="UniProtKB-KW"/>
</dbReference>
<dbReference type="Proteomes" id="UP000183809">
    <property type="component" value="Unassembled WGS sequence"/>
</dbReference>
<feature type="domain" description="Metallo-beta-lactamase" evidence="12">
    <location>
        <begin position="556"/>
        <end position="637"/>
    </location>
</feature>
<evidence type="ECO:0000256" key="2">
    <source>
        <dbReference type="ARBA" id="ARBA00001947"/>
    </source>
</evidence>
<dbReference type="Gene3D" id="3.60.15.10">
    <property type="entry name" value="Ribonuclease Z/Hydroxyacylglutathione hydrolase-like"/>
    <property type="match status" value="2"/>
</dbReference>
<dbReference type="EC" id="3.1.26.11" evidence="4"/>
<keyword evidence="10" id="KW-0862">Zinc</keyword>
<evidence type="ECO:0000256" key="10">
    <source>
        <dbReference type="ARBA" id="ARBA00022833"/>
    </source>
</evidence>
<evidence type="ECO:0000256" key="1">
    <source>
        <dbReference type="ARBA" id="ARBA00000402"/>
    </source>
</evidence>
<sequence length="1076" mass="119233">MKAYVQVLTTPTADTPGTTFLLHFDNKRYLFGSLGEGTQRAMNQMGARLLKTQEIFITGRSEWRNTGGLMGMMLTLSDVLAASNVDKQERGLDATPKILSMFGPPNLNHTIAACRRFIFRKGMPINAVDIKDEEVKKDENGTPVPLFVDSNTNVWAMSITPTDAERPERPSAASKSRKRSYDEVNGPEPAADTPKETPEETAARHEQLTRSVVNDMFNSNWRLDALHQKPLSEVKLPATVFRRNSLTKAIEKYNGPIPNPTNPDLQVLVREPWPAVKVSALPPTKPAPQAVSYIIRNHPQTGKFDVRNAIKHDVPKGKLWSKLQAGEPVQNVRGETITPDMILDPPRRGRGVAIVDLPTSSYVEPLIQREEWTHGEIMDGVGAFLWILGPGVAANPALKKFMADRAHLEHIVSSVDVLPNRISFDSVSGATLRLGRVDEKRYGAPHYDDDVLPQERFVAYKSQKEELPEFATPAERGLKLSLEPQFELQKTSALPRFDPKTSAEVPEEVLAIAKTVKESVESSSEQFDQWRRKIPLPEAEIIALGTGSALPSKYRNVSATLVRVPGYGSYLLDAGENTLGQLQRVFKPAELAEILKELRVIWLSHMHADHILGIVSVIKAWYEVVHGCQPTSETAFEAMAAIKNDPSLASEKKRLAVIADLNMVNWLAEYAAVEDYGYSRLFPLAAGSKNPWAKPDELNELPMLRLQAPPPLAPEAELIAPVPIPRALYPQLLGLQDLEAVHVVHCYGARAVSLTWPDATRLDPADPASKPFKVSYSGDCRPCPNFARIGRHSTVLIHEATFEDGLEGNAVAKKHSTTSEALAIGARMRARMTLLTHFSQRYQKLPVVEREQPAAENGDDNAVDKMDIDDNDGVVDDVDAIREEDEEEDEALLQQQQQQMQQQQQQQQQQAVEPDENEPLDDPDGPPKPIAPELLKTEDSGEPLATRIRSRSDMRVGVASDYMRVKVGEFAELERYVPALQALLAEEEKLEEKGVEGGGGDEVAAEAGDEARGGGGGGDGGGGAKGKNKEKKEKRKKEKKQKEKEEKKQKEKEEKEQKEKEEKKEKGDGQQQQQGE</sequence>
<keyword evidence="15" id="KW-1185">Reference proteome</keyword>
<feature type="compositionally biased region" description="Basic residues" evidence="11">
    <location>
        <begin position="1026"/>
        <end position="1039"/>
    </location>
</feature>
<dbReference type="STRING" id="236234.A0A1J9RT67"/>
<keyword evidence="6" id="KW-0540">Nuclease</keyword>
<evidence type="ECO:0000256" key="4">
    <source>
        <dbReference type="ARBA" id="ARBA00012477"/>
    </source>
</evidence>
<evidence type="ECO:0000256" key="6">
    <source>
        <dbReference type="ARBA" id="ARBA00022722"/>
    </source>
</evidence>
<name>A0A1J9RT67_9PEZI</name>
<keyword evidence="8" id="KW-0255">Endonuclease</keyword>
<feature type="region of interest" description="Disordered" evidence="11">
    <location>
        <begin position="159"/>
        <end position="205"/>
    </location>
</feature>
<dbReference type="InterPro" id="IPR001279">
    <property type="entry name" value="Metallo-B-lactamas"/>
</dbReference>
<comment type="caution">
    <text evidence="14">The sequence shown here is derived from an EMBL/GenBank/DDBJ whole genome shotgun (WGS) entry which is preliminary data.</text>
</comment>
<evidence type="ECO:0000259" key="12">
    <source>
        <dbReference type="Pfam" id="PF00753"/>
    </source>
</evidence>
<dbReference type="RefSeq" id="XP_020126985.1">
    <property type="nucleotide sequence ID" value="XM_020277388.1"/>
</dbReference>
<keyword evidence="9" id="KW-0378">Hydrolase</keyword>
<dbReference type="GeneID" id="31017649"/>
<keyword evidence="7" id="KW-0479">Metal-binding</keyword>
<evidence type="ECO:0000256" key="3">
    <source>
        <dbReference type="ARBA" id="ARBA00007823"/>
    </source>
</evidence>
<evidence type="ECO:0000313" key="14">
    <source>
        <dbReference type="EMBL" id="OJD30725.1"/>
    </source>
</evidence>
<feature type="compositionally biased region" description="Low complexity" evidence="11">
    <location>
        <begin position="894"/>
        <end position="910"/>
    </location>
</feature>
<dbReference type="InterPro" id="IPR047151">
    <property type="entry name" value="RNZ2-like"/>
</dbReference>
<proteinExistence type="inferred from homology"/>
<comment type="cofactor">
    <cofactor evidence="2">
        <name>Zn(2+)</name>
        <dbReference type="ChEBI" id="CHEBI:29105"/>
    </cofactor>
</comment>
<dbReference type="InterPro" id="IPR027794">
    <property type="entry name" value="tRNase_Z_dom"/>
</dbReference>
<dbReference type="GO" id="GO:1990180">
    <property type="term" value="P:mitochondrial tRNA 3'-end processing"/>
    <property type="evidence" value="ECO:0007669"/>
    <property type="project" value="TreeGrafter"/>
</dbReference>
<gene>
    <name evidence="14" type="ORF">BKCO1_5600029</name>
</gene>
<protein>
    <recommendedName>
        <fullName evidence="4">ribonuclease Z</fullName>
        <ecNumber evidence="4">3.1.26.11</ecNumber>
    </recommendedName>
</protein>